<evidence type="ECO:0000313" key="2">
    <source>
        <dbReference type="EMBL" id="KAG0299645.1"/>
    </source>
</evidence>
<proteinExistence type="predicted"/>
<protein>
    <recommendedName>
        <fullName evidence="1">Aminoglycoside phosphotransferase domain-containing protein</fullName>
    </recommendedName>
</protein>
<dbReference type="PANTHER" id="PTHR11012:SF30">
    <property type="entry name" value="PROTEIN KINASE-LIKE DOMAIN-CONTAINING"/>
    <property type="match status" value="1"/>
</dbReference>
<accession>A0A9P6QVD2</accession>
<dbReference type="InterPro" id="IPR002575">
    <property type="entry name" value="Aminoglycoside_PTrfase"/>
</dbReference>
<feature type="domain" description="Aminoglycoside phosphotransferase" evidence="1">
    <location>
        <begin position="232"/>
        <end position="393"/>
    </location>
</feature>
<dbReference type="Gene3D" id="3.90.1200.10">
    <property type="match status" value="1"/>
</dbReference>
<evidence type="ECO:0000259" key="1">
    <source>
        <dbReference type="Pfam" id="PF01636"/>
    </source>
</evidence>
<organism evidence="2 3">
    <name type="scientific">Linnemannia gamsii</name>
    <dbReference type="NCBI Taxonomy" id="64522"/>
    <lineage>
        <taxon>Eukaryota</taxon>
        <taxon>Fungi</taxon>
        <taxon>Fungi incertae sedis</taxon>
        <taxon>Mucoromycota</taxon>
        <taxon>Mortierellomycotina</taxon>
        <taxon>Mortierellomycetes</taxon>
        <taxon>Mortierellales</taxon>
        <taxon>Mortierellaceae</taxon>
        <taxon>Linnemannia</taxon>
    </lineage>
</organism>
<dbReference type="Pfam" id="PF01636">
    <property type="entry name" value="APH"/>
    <property type="match status" value="1"/>
</dbReference>
<dbReference type="PANTHER" id="PTHR11012">
    <property type="entry name" value="PROTEIN KINASE-LIKE DOMAIN-CONTAINING"/>
    <property type="match status" value="1"/>
</dbReference>
<dbReference type="Proteomes" id="UP000823405">
    <property type="component" value="Unassembled WGS sequence"/>
</dbReference>
<comment type="caution">
    <text evidence="2">The sequence shown here is derived from an EMBL/GenBank/DDBJ whole genome shotgun (WGS) entry which is preliminary data.</text>
</comment>
<dbReference type="OrthoDB" id="191037at2759"/>
<gene>
    <name evidence="2" type="ORF">BGZ97_003605</name>
</gene>
<dbReference type="SUPFAM" id="SSF56112">
    <property type="entry name" value="Protein kinase-like (PK-like)"/>
    <property type="match status" value="1"/>
</dbReference>
<dbReference type="AlphaFoldDB" id="A0A9P6QVD2"/>
<dbReference type="InterPro" id="IPR011009">
    <property type="entry name" value="Kinase-like_dom_sf"/>
</dbReference>
<sequence length="491" mass="54988">MASTTTTTTTTSTTTTTPYSPLTFRLLSLQSAVAQAYANARRLLLATLYSSTTGSGHAPYPGDTEMSIPWLTATLQAKGGIPHGATITSADFVGLDGNRGLAGDMTKILVTFTLPGSKDDSHQLHLIMKRSADKRLRRLANIISGNTREVIFYGSDIAKDLLPSTLLPKIYYTHGSIWLGEYVVMMEDIKKRRAEELAQDSSNNNTSRKPPVDVNFVFGNQIWGVPDSIDRASLPQSADMLDQMFLTAAEMHAQHWNDQSLFKLDWLKSTGWYKGSNRVVWEWSVQASAVAWEKGKAKSVSGEFDVKYSEKVVKIMDGAFKRASWERLQKRLQDKSLPFTLTHGDFHAANMILDRSSATDAPSICMYDWSEVCIWEPTTDLGQTIISDVPVAVFKTHAQTALRKYWDRLIELGAFKPEAYPFETCWKSFLRGGVEKWIWTFGILCNYPGMPPNAVQYFHDQMLAFIELAGDVEEDFYEITTTVCFAPPNMI</sequence>
<evidence type="ECO:0000313" key="3">
    <source>
        <dbReference type="Proteomes" id="UP000823405"/>
    </source>
</evidence>
<reference evidence="2" key="1">
    <citation type="journal article" date="2020" name="Fungal Divers.">
        <title>Resolving the Mortierellaceae phylogeny through synthesis of multi-gene phylogenetics and phylogenomics.</title>
        <authorList>
            <person name="Vandepol N."/>
            <person name="Liber J."/>
            <person name="Desiro A."/>
            <person name="Na H."/>
            <person name="Kennedy M."/>
            <person name="Barry K."/>
            <person name="Grigoriev I.V."/>
            <person name="Miller A.N."/>
            <person name="O'Donnell K."/>
            <person name="Stajich J.E."/>
            <person name="Bonito G."/>
        </authorList>
    </citation>
    <scope>NUCLEOTIDE SEQUENCE</scope>
    <source>
        <strain evidence="2">NVP60</strain>
    </source>
</reference>
<keyword evidence="3" id="KW-1185">Reference proteome</keyword>
<name>A0A9P6QVD2_9FUNG</name>
<dbReference type="EMBL" id="JAAAIN010001861">
    <property type="protein sequence ID" value="KAG0299645.1"/>
    <property type="molecule type" value="Genomic_DNA"/>
</dbReference>